<protein>
    <recommendedName>
        <fullName evidence="11">MmpS family membrane protein</fullName>
    </recommendedName>
</protein>
<dbReference type="InterPro" id="IPR038468">
    <property type="entry name" value="MmpS_C"/>
</dbReference>
<evidence type="ECO:0000256" key="6">
    <source>
        <dbReference type="ARBA" id="ARBA00023136"/>
    </source>
</evidence>
<feature type="transmembrane region" description="Helical" evidence="8">
    <location>
        <begin position="45"/>
        <end position="65"/>
    </location>
</feature>
<reference evidence="10" key="1">
    <citation type="journal article" date="2019" name="Int. J. Syst. Evol. Microbiol.">
        <title>The Global Catalogue of Microorganisms (GCM) 10K type strain sequencing project: providing services to taxonomists for standard genome sequencing and annotation.</title>
        <authorList>
            <consortium name="The Broad Institute Genomics Platform"/>
            <consortium name="The Broad Institute Genome Sequencing Center for Infectious Disease"/>
            <person name="Wu L."/>
            <person name="Ma J."/>
        </authorList>
    </citation>
    <scope>NUCLEOTIDE SEQUENCE [LARGE SCALE GENOMIC DNA]</scope>
    <source>
        <strain evidence="10">JCM 30846</strain>
    </source>
</reference>
<dbReference type="Proteomes" id="UP001499884">
    <property type="component" value="Unassembled WGS sequence"/>
</dbReference>
<feature type="region of interest" description="Disordered" evidence="7">
    <location>
        <begin position="1"/>
        <end position="35"/>
    </location>
</feature>
<comment type="caution">
    <text evidence="9">The sequence shown here is derived from an EMBL/GenBank/DDBJ whole genome shotgun (WGS) entry which is preliminary data.</text>
</comment>
<evidence type="ECO:0000256" key="3">
    <source>
        <dbReference type="ARBA" id="ARBA00022475"/>
    </source>
</evidence>
<evidence type="ECO:0000256" key="1">
    <source>
        <dbReference type="ARBA" id="ARBA00004236"/>
    </source>
</evidence>
<evidence type="ECO:0000256" key="4">
    <source>
        <dbReference type="ARBA" id="ARBA00022692"/>
    </source>
</evidence>
<dbReference type="Gene3D" id="2.60.40.2880">
    <property type="entry name" value="MmpS1-5, C-terminal soluble domain"/>
    <property type="match status" value="1"/>
</dbReference>
<keyword evidence="3" id="KW-1003">Cell membrane</keyword>
<evidence type="ECO:0000256" key="8">
    <source>
        <dbReference type="SAM" id="Phobius"/>
    </source>
</evidence>
<feature type="compositionally biased region" description="Pro residues" evidence="7">
    <location>
        <begin position="7"/>
        <end position="19"/>
    </location>
</feature>
<keyword evidence="4 8" id="KW-0812">Transmembrane</keyword>
<comment type="similarity">
    <text evidence="2">Belongs to the MmpS family.</text>
</comment>
<accession>A0ABP7ERM0</accession>
<gene>
    <name evidence="9" type="ORF">GCM10023082_21930</name>
</gene>
<keyword evidence="10" id="KW-1185">Reference proteome</keyword>
<evidence type="ECO:0000313" key="9">
    <source>
        <dbReference type="EMBL" id="GAA3723453.1"/>
    </source>
</evidence>
<name>A0ABP7ERM0_9ACTN</name>
<evidence type="ECO:0008006" key="11">
    <source>
        <dbReference type="Google" id="ProtNLM"/>
    </source>
</evidence>
<evidence type="ECO:0000313" key="10">
    <source>
        <dbReference type="Proteomes" id="UP001499884"/>
    </source>
</evidence>
<organism evidence="9 10">
    <name type="scientific">Streptomyces tremellae</name>
    <dbReference type="NCBI Taxonomy" id="1124239"/>
    <lineage>
        <taxon>Bacteria</taxon>
        <taxon>Bacillati</taxon>
        <taxon>Actinomycetota</taxon>
        <taxon>Actinomycetes</taxon>
        <taxon>Kitasatosporales</taxon>
        <taxon>Streptomycetaceae</taxon>
        <taxon>Streptomyces</taxon>
    </lineage>
</organism>
<dbReference type="RefSeq" id="WP_345644628.1">
    <property type="nucleotide sequence ID" value="NZ_BAABEP010000011.1"/>
</dbReference>
<keyword evidence="5 8" id="KW-1133">Transmembrane helix</keyword>
<evidence type="ECO:0000256" key="2">
    <source>
        <dbReference type="ARBA" id="ARBA00007531"/>
    </source>
</evidence>
<dbReference type="InterPro" id="IPR008693">
    <property type="entry name" value="MmpS"/>
</dbReference>
<sequence>MTQEPNVPQPPQPPQPQQPPQWGAAFAVEPPKDLGRRPGWIRKRVILPVTAGVFVVGIVIGAAAGGGGGSSTNAKTAADAKPLAAPTVTVTAAAAPAAKAAAKAEPAPTVTVTATATRTVKAEAPAAPAPAKKKAESAPKGRVLFRVWGSAPSGADITYGSDSENIEGHGLPLSKTLTLSDDAMYYDVTAQLSGGGDIHCSVTVDGKTKTGHASGGYNICSAQLSEGIFGGWE</sequence>
<keyword evidence="6 8" id="KW-0472">Membrane</keyword>
<evidence type="ECO:0000256" key="7">
    <source>
        <dbReference type="SAM" id="MobiDB-lite"/>
    </source>
</evidence>
<evidence type="ECO:0000256" key="5">
    <source>
        <dbReference type="ARBA" id="ARBA00022989"/>
    </source>
</evidence>
<comment type="subcellular location">
    <subcellularLocation>
        <location evidence="1">Cell membrane</location>
    </subcellularLocation>
</comment>
<dbReference type="Pfam" id="PF05423">
    <property type="entry name" value="Mycobact_memb"/>
    <property type="match status" value="1"/>
</dbReference>
<dbReference type="EMBL" id="BAABEP010000011">
    <property type="protein sequence ID" value="GAA3723453.1"/>
    <property type="molecule type" value="Genomic_DNA"/>
</dbReference>
<proteinExistence type="inferred from homology"/>